<proteinExistence type="predicted"/>
<evidence type="ECO:0000313" key="1">
    <source>
        <dbReference type="EMBL" id="MBB5715410.1"/>
    </source>
</evidence>
<reference evidence="1 2" key="1">
    <citation type="submission" date="2020-08" db="EMBL/GenBank/DDBJ databases">
        <title>Genomic Encyclopedia of Type Strains, Phase IV (KMG-IV): sequencing the most valuable type-strain genomes for metagenomic binning, comparative biology and taxonomic classification.</title>
        <authorList>
            <person name="Goeker M."/>
        </authorList>
    </citation>
    <scope>NUCLEOTIDE SEQUENCE [LARGE SCALE GENOMIC DNA]</scope>
    <source>
        <strain evidence="1 2">DSM 100044</strain>
    </source>
</reference>
<evidence type="ECO:0008006" key="3">
    <source>
        <dbReference type="Google" id="ProtNLM"/>
    </source>
</evidence>
<dbReference type="AlphaFoldDB" id="A0A7W9BDV5"/>
<evidence type="ECO:0000313" key="2">
    <source>
        <dbReference type="Proteomes" id="UP000546200"/>
    </source>
</evidence>
<sequence>MSNAKSTDAALTARQARQITQGFTARLTGRAERGADRKVRRNSVDVGDRRAQVSRPIGDGTMAGALSWIDCLLKAVSEWDNMERRKNGARPLGLYGLRVLEVILGRHGAIAIDFKSGRLDPAIDTIARVGRISRTTVVRALAQLRAMKVLSWIRRTESTGRDGLFGPQRRQVSNSY</sequence>
<dbReference type="EMBL" id="JACIJK010000006">
    <property type="protein sequence ID" value="MBB5715410.1"/>
    <property type="molecule type" value="Genomic_DNA"/>
</dbReference>
<name>A0A7W9BDV5_9SPHN</name>
<gene>
    <name evidence="1" type="ORF">FHS94_002256</name>
</gene>
<accession>A0A7W9BDV5</accession>
<keyword evidence="2" id="KW-1185">Reference proteome</keyword>
<organism evidence="1 2">
    <name type="scientific">Sphingomonas aerophila</name>
    <dbReference type="NCBI Taxonomy" id="1344948"/>
    <lineage>
        <taxon>Bacteria</taxon>
        <taxon>Pseudomonadati</taxon>
        <taxon>Pseudomonadota</taxon>
        <taxon>Alphaproteobacteria</taxon>
        <taxon>Sphingomonadales</taxon>
        <taxon>Sphingomonadaceae</taxon>
        <taxon>Sphingomonas</taxon>
    </lineage>
</organism>
<dbReference type="Proteomes" id="UP000546200">
    <property type="component" value="Unassembled WGS sequence"/>
</dbReference>
<protein>
    <recommendedName>
        <fullName evidence="3">Helix-turn-helix domain-containing protein</fullName>
    </recommendedName>
</protein>
<dbReference type="RefSeq" id="WP_184057699.1">
    <property type="nucleotide sequence ID" value="NZ_JACIJK010000006.1"/>
</dbReference>
<comment type="caution">
    <text evidence="1">The sequence shown here is derived from an EMBL/GenBank/DDBJ whole genome shotgun (WGS) entry which is preliminary data.</text>
</comment>